<dbReference type="Proteomes" id="UP000028878">
    <property type="component" value="Unassembled WGS sequence"/>
</dbReference>
<name>A0A1L1PNF1_HYDIT</name>
<sequence>MSLAQAPALSEQLAYVAAAVLAVRQGRSLGDALATVPAPLRAGVQALAFHTLRRLGTCEALVTRLAERAPPPPLRALMSAALALLVAPDTPGAIYPAHTVVDQAVQAARSDRRWQRQAGFLNACLRRYLREADALEAQVSGDPLAQWNHPLWWIERLRRDHPERWEAILQANNRPGPMTLRVNRRRTDREALAQALAAQGVASHPVGDDGLELARPLPVEQIPGFADGSCSVQDEAAQMAAPLMLDGLPGATRPRLLDACAAPGGKTAHLLERVDADLLALDVDAQRCTRIADNLHRLRLAAEVRCADAARPADWWDGRPFDAILLDAPCTASGIVRRHPDVRWLRRDSDVDALARTQRALLDALWPLVRPGGRLVYATCSVFRAEGSDQAAAFLQRHTDARTAPAPGHLFPGTPGGAGQFNDNRPGGPDGFFYARFDKASGG</sequence>
<dbReference type="PANTHER" id="PTHR22807">
    <property type="entry name" value="NOP2 YEAST -RELATED NOL1/NOP2/FMU SUN DOMAIN-CONTAINING"/>
    <property type="match status" value="1"/>
</dbReference>
<evidence type="ECO:0000256" key="5">
    <source>
        <dbReference type="ARBA" id="ARBA00022490"/>
    </source>
</evidence>
<keyword evidence="5" id="KW-0963">Cytoplasm</keyword>
<keyword evidence="10 14" id="KW-0694">RNA-binding</keyword>
<proteinExistence type="inferred from homology"/>
<evidence type="ECO:0000313" key="16">
    <source>
        <dbReference type="EMBL" id="CDN86845.1"/>
    </source>
</evidence>
<evidence type="ECO:0000256" key="1">
    <source>
        <dbReference type="ARBA" id="ARBA00002724"/>
    </source>
</evidence>
<reference evidence="17" key="1">
    <citation type="submission" date="2014-02" db="EMBL/GenBank/DDBJ databases">
        <authorList>
            <person name="Gan H."/>
        </authorList>
    </citation>
    <scope>NUCLEOTIDE SEQUENCE [LARGE SCALE GENOMIC DNA]</scope>
    <source>
        <strain evidence="17">S1</strain>
    </source>
</reference>
<dbReference type="Gene3D" id="3.30.70.1170">
    <property type="entry name" value="Sun protein, domain 3"/>
    <property type="match status" value="1"/>
</dbReference>
<dbReference type="NCBIfam" id="TIGR00563">
    <property type="entry name" value="rsmB"/>
    <property type="match status" value="1"/>
</dbReference>
<dbReference type="GO" id="GO:0005737">
    <property type="term" value="C:cytoplasm"/>
    <property type="evidence" value="ECO:0007669"/>
    <property type="project" value="UniProtKB-SubCell"/>
</dbReference>
<evidence type="ECO:0000256" key="3">
    <source>
        <dbReference type="ARBA" id="ARBA00007494"/>
    </source>
</evidence>
<evidence type="ECO:0000313" key="17">
    <source>
        <dbReference type="Proteomes" id="UP000028878"/>
    </source>
</evidence>
<evidence type="ECO:0000256" key="11">
    <source>
        <dbReference type="ARBA" id="ARBA00030399"/>
    </source>
</evidence>
<dbReference type="NCBIfam" id="NF008149">
    <property type="entry name" value="PRK10901.1"/>
    <property type="match status" value="1"/>
</dbReference>
<evidence type="ECO:0000259" key="15">
    <source>
        <dbReference type="PROSITE" id="PS51686"/>
    </source>
</evidence>
<feature type="binding site" evidence="14">
    <location>
        <position position="282"/>
    </location>
    <ligand>
        <name>S-adenosyl-L-methionine</name>
        <dbReference type="ChEBI" id="CHEBI:59789"/>
    </ligand>
</feature>
<dbReference type="Gene3D" id="1.10.940.10">
    <property type="entry name" value="NusB-like"/>
    <property type="match status" value="1"/>
</dbReference>
<feature type="active site" description="Nucleophile" evidence="14">
    <location>
        <position position="380"/>
    </location>
</feature>
<feature type="binding site" evidence="14">
    <location>
        <position position="327"/>
    </location>
    <ligand>
        <name>S-adenosyl-L-methionine</name>
        <dbReference type="ChEBI" id="CHEBI:59789"/>
    </ligand>
</feature>
<gene>
    <name evidence="16" type="ORF">BN948_01259</name>
</gene>
<dbReference type="CDD" id="cd02440">
    <property type="entry name" value="AdoMet_MTases"/>
    <property type="match status" value="1"/>
</dbReference>
<dbReference type="PROSITE" id="PS51686">
    <property type="entry name" value="SAM_MT_RSMB_NOP"/>
    <property type="match status" value="1"/>
</dbReference>
<dbReference type="GO" id="GO:0008649">
    <property type="term" value="F:rRNA methyltransferase activity"/>
    <property type="evidence" value="ECO:0007669"/>
    <property type="project" value="InterPro"/>
</dbReference>
<keyword evidence="7 14" id="KW-0489">Methyltransferase</keyword>
<dbReference type="PROSITE" id="PS01153">
    <property type="entry name" value="NOL1_NOP2_SUN"/>
    <property type="match status" value="1"/>
</dbReference>
<dbReference type="EC" id="2.1.1.176" evidence="4"/>
<organism evidence="16 17">
    <name type="scientific">Hydrogenophaga intermedia</name>
    <dbReference type="NCBI Taxonomy" id="65786"/>
    <lineage>
        <taxon>Bacteria</taxon>
        <taxon>Pseudomonadati</taxon>
        <taxon>Pseudomonadota</taxon>
        <taxon>Betaproteobacteria</taxon>
        <taxon>Burkholderiales</taxon>
        <taxon>Comamonadaceae</taxon>
        <taxon>Hydrogenophaga</taxon>
    </lineage>
</organism>
<dbReference type="GO" id="GO:0003723">
    <property type="term" value="F:RNA binding"/>
    <property type="evidence" value="ECO:0007669"/>
    <property type="project" value="UniProtKB-UniRule"/>
</dbReference>
<comment type="similarity">
    <text evidence="3 14">Belongs to the class I-like SAM-binding methyltransferase superfamily. RsmB/NOP family.</text>
</comment>
<dbReference type="InterPro" id="IPR006027">
    <property type="entry name" value="NusB_RsmB_TIM44"/>
</dbReference>
<protein>
    <recommendedName>
        <fullName evidence="4">16S rRNA (cytosine(967)-C(5))-methyltransferase</fullName>
        <ecNumber evidence="4">2.1.1.176</ecNumber>
    </recommendedName>
    <alternativeName>
        <fullName evidence="11">16S rRNA m5C967 methyltransferase</fullName>
    </alternativeName>
    <alternativeName>
        <fullName evidence="12">rRNA (cytosine-C(5)-)-methyltransferase RsmB</fullName>
    </alternativeName>
</protein>
<evidence type="ECO:0000256" key="10">
    <source>
        <dbReference type="ARBA" id="ARBA00022884"/>
    </source>
</evidence>
<dbReference type="Pfam" id="PF01189">
    <property type="entry name" value="Methyltr_RsmB-F"/>
    <property type="match status" value="1"/>
</dbReference>
<dbReference type="SUPFAM" id="SSF48013">
    <property type="entry name" value="NusB-like"/>
    <property type="match status" value="1"/>
</dbReference>
<dbReference type="InterPro" id="IPR018314">
    <property type="entry name" value="RsmB/NOL1/NOP2-like_CS"/>
</dbReference>
<evidence type="ECO:0000256" key="13">
    <source>
        <dbReference type="ARBA" id="ARBA00047283"/>
    </source>
</evidence>
<dbReference type="Gene3D" id="3.40.50.150">
    <property type="entry name" value="Vaccinia Virus protein VP39"/>
    <property type="match status" value="1"/>
</dbReference>
<dbReference type="InterPro" id="IPR054728">
    <property type="entry name" value="RsmB-like_ferredoxin"/>
</dbReference>
<dbReference type="Gene3D" id="1.10.287.730">
    <property type="entry name" value="Helix hairpin bin"/>
    <property type="match status" value="1"/>
</dbReference>
<evidence type="ECO:0000256" key="6">
    <source>
        <dbReference type="ARBA" id="ARBA00022552"/>
    </source>
</evidence>
<keyword evidence="9 14" id="KW-0949">S-adenosyl-L-methionine</keyword>
<dbReference type="InterPro" id="IPR001678">
    <property type="entry name" value="MeTrfase_RsmB-F_NOP2_dom"/>
</dbReference>
<accession>A0A1L1PNF1</accession>
<dbReference type="PRINTS" id="PR02008">
    <property type="entry name" value="RCMTFAMILY"/>
</dbReference>
<evidence type="ECO:0000256" key="7">
    <source>
        <dbReference type="ARBA" id="ARBA00022603"/>
    </source>
</evidence>
<dbReference type="Pfam" id="PF01029">
    <property type="entry name" value="NusB"/>
    <property type="match status" value="1"/>
</dbReference>
<comment type="subcellular location">
    <subcellularLocation>
        <location evidence="2">Cytoplasm</location>
    </subcellularLocation>
</comment>
<dbReference type="InterPro" id="IPR023267">
    <property type="entry name" value="RCMT"/>
</dbReference>
<evidence type="ECO:0000256" key="14">
    <source>
        <dbReference type="PROSITE-ProRule" id="PRU01023"/>
    </source>
</evidence>
<dbReference type="AlphaFoldDB" id="A0A1L1PNF1"/>
<feature type="binding site" evidence="14">
    <location>
        <position position="308"/>
    </location>
    <ligand>
        <name>S-adenosyl-L-methionine</name>
        <dbReference type="ChEBI" id="CHEBI:59789"/>
    </ligand>
</feature>
<keyword evidence="8 14" id="KW-0808">Transferase</keyword>
<dbReference type="InterPro" id="IPR049560">
    <property type="entry name" value="MeTrfase_RsmB-F_NOP2_cat"/>
</dbReference>
<reference evidence="17" key="2">
    <citation type="submission" date="2014-11" db="EMBL/GenBank/DDBJ databases">
        <title>Draft genome sequence of Hydrogenophaga intermedia S1.</title>
        <authorList>
            <person name="Gan H.M."/>
            <person name="Chew T.H."/>
            <person name="Stolz A."/>
        </authorList>
    </citation>
    <scope>NUCLEOTIDE SEQUENCE [LARGE SCALE GENOMIC DNA]</scope>
    <source>
        <strain evidence="17">S1</strain>
    </source>
</reference>
<evidence type="ECO:0000256" key="8">
    <source>
        <dbReference type="ARBA" id="ARBA00022679"/>
    </source>
</evidence>
<dbReference type="RefSeq" id="WP_009516198.1">
    <property type="nucleotide sequence ID" value="NZ_CCAE010000006.1"/>
</dbReference>
<dbReference type="InterPro" id="IPR035926">
    <property type="entry name" value="NusB-like_sf"/>
</dbReference>
<evidence type="ECO:0000256" key="12">
    <source>
        <dbReference type="ARBA" id="ARBA00031088"/>
    </source>
</evidence>
<dbReference type="InterPro" id="IPR004573">
    <property type="entry name" value="rRNA_ssu_MeTfrase_B"/>
</dbReference>
<comment type="catalytic activity">
    <reaction evidence="13">
        <text>cytidine(967) in 16S rRNA + S-adenosyl-L-methionine = 5-methylcytidine(967) in 16S rRNA + S-adenosyl-L-homocysteine + H(+)</text>
        <dbReference type="Rhea" id="RHEA:42748"/>
        <dbReference type="Rhea" id="RHEA-COMP:10219"/>
        <dbReference type="Rhea" id="RHEA-COMP:10220"/>
        <dbReference type="ChEBI" id="CHEBI:15378"/>
        <dbReference type="ChEBI" id="CHEBI:57856"/>
        <dbReference type="ChEBI" id="CHEBI:59789"/>
        <dbReference type="ChEBI" id="CHEBI:74483"/>
        <dbReference type="ChEBI" id="CHEBI:82748"/>
        <dbReference type="EC" id="2.1.1.176"/>
    </reaction>
</comment>
<dbReference type="InterPro" id="IPR029063">
    <property type="entry name" value="SAM-dependent_MTases_sf"/>
</dbReference>
<keyword evidence="17" id="KW-1185">Reference proteome</keyword>
<dbReference type="SUPFAM" id="SSF53335">
    <property type="entry name" value="S-adenosyl-L-methionine-dependent methyltransferases"/>
    <property type="match status" value="1"/>
</dbReference>
<evidence type="ECO:0000256" key="4">
    <source>
        <dbReference type="ARBA" id="ARBA00012140"/>
    </source>
</evidence>
<feature type="binding site" evidence="14">
    <location>
        <begin position="260"/>
        <end position="266"/>
    </location>
    <ligand>
        <name>S-adenosyl-L-methionine</name>
        <dbReference type="ChEBI" id="CHEBI:59789"/>
    </ligand>
</feature>
<dbReference type="Pfam" id="PF22458">
    <property type="entry name" value="RsmF-B_ferredox"/>
    <property type="match status" value="1"/>
</dbReference>
<evidence type="ECO:0000256" key="2">
    <source>
        <dbReference type="ARBA" id="ARBA00004496"/>
    </source>
</evidence>
<keyword evidence="6" id="KW-0698">rRNA processing</keyword>
<feature type="domain" description="SAM-dependent MTase RsmB/NOP-type" evidence="15">
    <location>
        <begin position="168"/>
        <end position="440"/>
    </location>
</feature>
<dbReference type="GO" id="GO:0006355">
    <property type="term" value="P:regulation of DNA-templated transcription"/>
    <property type="evidence" value="ECO:0007669"/>
    <property type="project" value="InterPro"/>
</dbReference>
<dbReference type="PANTHER" id="PTHR22807:SF61">
    <property type="entry name" value="NOL1_NOP2_SUN FAMILY PROTEIN _ ANTITERMINATION NUSB DOMAIN-CONTAINING PROTEIN"/>
    <property type="match status" value="1"/>
</dbReference>
<dbReference type="EMBL" id="CCAE010000006">
    <property type="protein sequence ID" value="CDN86845.1"/>
    <property type="molecule type" value="Genomic_DNA"/>
</dbReference>
<evidence type="ECO:0000256" key="9">
    <source>
        <dbReference type="ARBA" id="ARBA00022691"/>
    </source>
</evidence>
<comment type="function">
    <text evidence="1">Specifically methylates the cytosine at position 967 (m5C967) of 16S rRNA.</text>
</comment>